<evidence type="ECO:0000313" key="4">
    <source>
        <dbReference type="Proteomes" id="UP000184510"/>
    </source>
</evidence>
<dbReference type="GO" id="GO:0046872">
    <property type="term" value="F:metal ion binding"/>
    <property type="evidence" value="ECO:0007669"/>
    <property type="project" value="UniProtKB-KW"/>
</dbReference>
<dbReference type="Proteomes" id="UP000184510">
    <property type="component" value="Unassembled WGS sequence"/>
</dbReference>
<reference evidence="3 4" key="1">
    <citation type="submission" date="2016-11" db="EMBL/GenBank/DDBJ databases">
        <authorList>
            <person name="Jaros S."/>
            <person name="Januszkiewicz K."/>
            <person name="Wedrychowicz H."/>
        </authorList>
    </citation>
    <scope>NUCLEOTIDE SEQUENCE [LARGE SCALE GENOMIC DNA]</scope>
    <source>
        <strain evidence="3 4">DSM 18772</strain>
    </source>
</reference>
<dbReference type="InterPro" id="IPR029052">
    <property type="entry name" value="Metallo-depent_PP-like"/>
</dbReference>
<feature type="binding site" evidence="2">
    <location>
        <position position="8"/>
    </location>
    <ligand>
        <name>Fe cation</name>
        <dbReference type="ChEBI" id="CHEBI:24875"/>
        <label>1</label>
    </ligand>
</feature>
<dbReference type="Gene3D" id="3.60.21.10">
    <property type="match status" value="1"/>
</dbReference>
<dbReference type="GO" id="GO:0004113">
    <property type="term" value="F:2',3'-cyclic-nucleotide 3'-phosphodiesterase activity"/>
    <property type="evidence" value="ECO:0007669"/>
    <property type="project" value="TreeGrafter"/>
</dbReference>
<protein>
    <recommendedName>
        <fullName evidence="5">TIGR00282 family metallophosphoesterase</fullName>
    </recommendedName>
</protein>
<evidence type="ECO:0008006" key="5">
    <source>
        <dbReference type="Google" id="ProtNLM"/>
    </source>
</evidence>
<feature type="binding site" evidence="2">
    <location>
        <position position="39"/>
    </location>
    <ligand>
        <name>Fe cation</name>
        <dbReference type="ChEBI" id="CHEBI:24875"/>
        <label>1</label>
    </ligand>
</feature>
<dbReference type="CDD" id="cd07382">
    <property type="entry name" value="MPP_DR1281"/>
    <property type="match status" value="1"/>
</dbReference>
<dbReference type="OrthoDB" id="9801109at2"/>
<keyword evidence="2" id="KW-0479">Metal-binding</keyword>
<feature type="binding site" evidence="2">
    <location>
        <position position="67"/>
    </location>
    <ligand>
        <name>Fe cation</name>
        <dbReference type="ChEBI" id="CHEBI:24875"/>
        <label>2</label>
    </ligand>
</feature>
<dbReference type="SUPFAM" id="SSF56300">
    <property type="entry name" value="Metallo-dependent phosphatases"/>
    <property type="match status" value="1"/>
</dbReference>
<gene>
    <name evidence="3" type="ORF">SAMN02745181_1009</name>
</gene>
<proteinExistence type="predicted"/>
<dbReference type="InterPro" id="IPR005235">
    <property type="entry name" value="YmdB-like"/>
</dbReference>
<dbReference type="EMBL" id="FQYR01000002">
    <property type="protein sequence ID" value="SHI83768.1"/>
    <property type="molecule type" value="Genomic_DNA"/>
</dbReference>
<feature type="active site" description="Proton donor" evidence="1">
    <location>
        <position position="68"/>
    </location>
</feature>
<sequence>MRILFLGDIVGEPGRKAVIKHLASIKQDHAIDFCIVNGENSAGGRGINQKIASELFKAGADVITTGDHVWDQRELADYIKDQPNLLRPINYPGDAPGEGLVVQDSDFGKIAVLNAQGRTFMAQSLENPFTVLEDTIDKLLADGVKIIFLDFHAETTSETIAMGFHLDGKASAVVGTHTHVQTADERILPKGTAHLTDAGMCGPEISVLGRTVESVVFRFKSSLPTRFPVAKGPVRLCGCIVDVDPATGHATKIERYSRLLEPSEM</sequence>
<feature type="binding site" evidence="2">
    <location>
        <position position="40"/>
    </location>
    <ligand>
        <name>Fe cation</name>
        <dbReference type="ChEBI" id="CHEBI:24875"/>
        <label>1</label>
    </ligand>
</feature>
<dbReference type="NCBIfam" id="TIGR00282">
    <property type="entry name" value="TIGR00282 family metallophosphoesterase"/>
    <property type="match status" value="1"/>
</dbReference>
<organism evidence="3 4">
    <name type="scientific">Rubritalea squalenifaciens DSM 18772</name>
    <dbReference type="NCBI Taxonomy" id="1123071"/>
    <lineage>
        <taxon>Bacteria</taxon>
        <taxon>Pseudomonadati</taxon>
        <taxon>Verrucomicrobiota</taxon>
        <taxon>Verrucomicrobiia</taxon>
        <taxon>Verrucomicrobiales</taxon>
        <taxon>Rubritaleaceae</taxon>
        <taxon>Rubritalea</taxon>
    </lineage>
</organism>
<feature type="binding site" evidence="2">
    <location>
        <position position="179"/>
    </location>
    <ligand>
        <name>Fe cation</name>
        <dbReference type="ChEBI" id="CHEBI:24875"/>
        <label>1</label>
    </ligand>
</feature>
<evidence type="ECO:0000256" key="1">
    <source>
        <dbReference type="PIRSR" id="PIRSR004789-50"/>
    </source>
</evidence>
<name>A0A1M6EEP5_9BACT</name>
<feature type="binding site" evidence="2">
    <location>
        <position position="39"/>
    </location>
    <ligand>
        <name>Fe cation</name>
        <dbReference type="ChEBI" id="CHEBI:24875"/>
        <label>2</label>
    </ligand>
</feature>
<feature type="binding site" evidence="2">
    <location>
        <position position="177"/>
    </location>
    <ligand>
        <name>Fe cation</name>
        <dbReference type="ChEBI" id="CHEBI:24875"/>
        <label>2</label>
    </ligand>
</feature>
<dbReference type="InParanoid" id="A0A1M6EEP5"/>
<dbReference type="STRING" id="1123071.SAMN02745181_1009"/>
<evidence type="ECO:0000313" key="3">
    <source>
        <dbReference type="EMBL" id="SHI83768.1"/>
    </source>
</evidence>
<dbReference type="PANTHER" id="PTHR36303">
    <property type="entry name" value="2',3'-CYCLIC-NUCLEOTIDE 2'-PHOSPHODIESTERASE"/>
    <property type="match status" value="1"/>
</dbReference>
<dbReference type="Pfam" id="PF13277">
    <property type="entry name" value="YmdB"/>
    <property type="match status" value="1"/>
</dbReference>
<keyword evidence="4" id="KW-1185">Reference proteome</keyword>
<evidence type="ECO:0000256" key="2">
    <source>
        <dbReference type="PIRSR" id="PIRSR004789-51"/>
    </source>
</evidence>
<dbReference type="RefSeq" id="WP_143158373.1">
    <property type="nucleotide sequence ID" value="NZ_FQYR01000002.1"/>
</dbReference>
<feature type="binding site" evidence="2">
    <location>
        <position position="152"/>
    </location>
    <ligand>
        <name>Fe cation</name>
        <dbReference type="ChEBI" id="CHEBI:24875"/>
        <label>2</label>
    </ligand>
</feature>
<dbReference type="PANTHER" id="PTHR36303:SF1">
    <property type="entry name" value="2',3'-CYCLIC-NUCLEOTIDE 2'-PHOSPHODIESTERASE"/>
    <property type="match status" value="1"/>
</dbReference>
<accession>A0A1M6EEP5</accession>
<dbReference type="AlphaFoldDB" id="A0A1M6EEP5"/>
<dbReference type="PIRSF" id="PIRSF004789">
    <property type="entry name" value="DR1281"/>
    <property type="match status" value="1"/>
</dbReference>